<proteinExistence type="predicted"/>
<gene>
    <name evidence="1" type="ordered locus">Igni_0024</name>
</gene>
<dbReference type="GeneID" id="5561899"/>
<name>A8A8F6_IGNH4</name>
<dbReference type="Proteomes" id="UP000000262">
    <property type="component" value="Chromosome"/>
</dbReference>
<dbReference type="HOGENOM" id="CLU_1998724_0_0_2"/>
<sequence>MCNPTLAQPVVVMRSSYDGSWWIVEGKSVRKLREDDLVGALSDCEVRGSATYCPKEALLLVWSRNGSCAVGLKGVIPEDPDAWCNLARLAELLREKLPEPVIVEDVYAAAAQLIWSSEGVTAST</sequence>
<dbReference type="AlphaFoldDB" id="A8A8F6"/>
<dbReference type="KEGG" id="iho:Igni_0024"/>
<dbReference type="RefSeq" id="WP_011998060.1">
    <property type="nucleotide sequence ID" value="NC_009776.1"/>
</dbReference>
<reference evidence="1 2" key="1">
    <citation type="journal article" date="2008" name="Genome Biol.">
        <title>A genomic analysis of the archaeal system Ignicoccus hospitalis-Nanoarchaeum equitans.</title>
        <authorList>
            <person name="Podar M."/>
            <person name="Anderson I."/>
            <person name="Makarova K.S."/>
            <person name="Elkins J.G."/>
            <person name="Ivanova N."/>
            <person name="Wall M.A."/>
            <person name="Lykidis A."/>
            <person name="Mavromatis K."/>
            <person name="Sun H."/>
            <person name="Hudson M.E."/>
            <person name="Chen W."/>
            <person name="Deciu C."/>
            <person name="Hutchison D."/>
            <person name="Eads J.R."/>
            <person name="Anderson A."/>
            <person name="Fernandes F."/>
            <person name="Szeto E."/>
            <person name="Lapidus A."/>
            <person name="Kyrpides N.C."/>
            <person name="Saier M.H.Jr."/>
            <person name="Richardson P.M."/>
            <person name="Rachel R."/>
            <person name="Huber H."/>
            <person name="Eisen J.A."/>
            <person name="Koonin E.V."/>
            <person name="Keller M."/>
            <person name="Stetter K.O."/>
        </authorList>
    </citation>
    <scope>NUCLEOTIDE SEQUENCE [LARGE SCALE GENOMIC DNA]</scope>
    <source>
        <strain evidence="2">KIN4/I / DSM 18386 / JCM 14125</strain>
    </source>
</reference>
<protein>
    <submittedName>
        <fullName evidence="1">Uncharacterized protein</fullName>
    </submittedName>
</protein>
<evidence type="ECO:0000313" key="2">
    <source>
        <dbReference type="Proteomes" id="UP000000262"/>
    </source>
</evidence>
<dbReference type="EMBL" id="CP000816">
    <property type="protein sequence ID" value="ABU81208.1"/>
    <property type="molecule type" value="Genomic_DNA"/>
</dbReference>
<organism evidence="1 2">
    <name type="scientific">Ignicoccus hospitalis (strain KIN4/I / DSM 18386 / JCM 14125)</name>
    <dbReference type="NCBI Taxonomy" id="453591"/>
    <lineage>
        <taxon>Archaea</taxon>
        <taxon>Thermoproteota</taxon>
        <taxon>Thermoprotei</taxon>
        <taxon>Desulfurococcales</taxon>
        <taxon>Desulfurococcaceae</taxon>
        <taxon>Ignicoccus</taxon>
    </lineage>
</organism>
<dbReference type="STRING" id="453591.Igni_0024"/>
<evidence type="ECO:0000313" key="1">
    <source>
        <dbReference type="EMBL" id="ABU81208.1"/>
    </source>
</evidence>
<keyword evidence="2" id="KW-1185">Reference proteome</keyword>
<accession>A8A8F6</accession>